<dbReference type="InterPro" id="IPR006597">
    <property type="entry name" value="Sel1-like"/>
</dbReference>
<evidence type="ECO:0000256" key="1">
    <source>
        <dbReference type="ARBA" id="ARBA00022737"/>
    </source>
</evidence>
<feature type="region of interest" description="Disordered" evidence="2">
    <location>
        <begin position="95"/>
        <end position="210"/>
    </location>
</feature>
<keyword evidence="1" id="KW-0677">Repeat</keyword>
<dbReference type="InterPro" id="IPR011990">
    <property type="entry name" value="TPR-like_helical_dom_sf"/>
</dbReference>
<dbReference type="SMART" id="SM00671">
    <property type="entry name" value="SEL1"/>
    <property type="match status" value="5"/>
</dbReference>
<sequence>MSSFPVPPPPPHIIIRDPSSLTLDSTSTSTWTSSTSSSGISAPSLIPELPLIPTPSLITPDGGSAPHLEDPLAAPRAQKVDPEIPANMARNLDEQVRGPSPAAGYGGISPAPPGYNPGGFNIRGQTTQATQASWSPWSPALPTPPHASMSPAPTLPFPNFHQNQSFYGGSFDNGHGQGQRAVSPSPTISQHVTQPPNSNPSSDLTAPLPTIPSLTSAMATVQSPAHDPTLKVAWIRDVLFLVDRAHAMTTGSPVGEPPNGPVTIHDEALLRLAQVAVPMLLDISNSPEALYHRASLLASGAFPEFIQKNPRQAFRDFESAARAGFGKAWFRIGRDYEGFGDAVHAKECFERGVRAGVGGCMYRLGMAQLLGQLGLPESQETALPLLKKAALVSDLDTPQPAYVYALLLLGEFTQVKVEEGLFFRLGLVKPEYAHMGNQGLLLEARAHLMHSAYLHFSPAQYKLGHSYEFATPPFEFDALLSVEWYSRASQQGETEADMALSKWFLCGSRVGGPPGMNPSTDPSLGGFDKDEQLARIFAEKAARKGLPSAEFAMGYYCEVGIGGVKNLEEALGWYRKASSHGNSDAIERLAALEQEKPQMLSRLEHDSITESKLVRSRTMAKERSEAQKVRDGYIQAQQAPQQAPARYNVPGPGVSGPPGGAGGLPQGGPRGRRQDSRPVVDLIRKNTLQGQQGQQGALGPGGFRQGGAQGQGQGQGIPRPTSAGPQGQGPGVGLRPPRQQAYPTANRYTLVDPGSGSAPRSDSRSPSGSAGGRPPPRRGPSGGVPVSGGVSGGGGISGGSSRPASPAGGGGGGGVPQKSSAGPQTFAEMGIVGTKAEDEKCVIM</sequence>
<accession>A0A9W9DV11</accession>
<gene>
    <name evidence="3" type="ORF">J3R30DRAFT_3401251</name>
</gene>
<feature type="region of interest" description="Disordered" evidence="2">
    <location>
        <begin position="687"/>
        <end position="832"/>
    </location>
</feature>
<feature type="compositionally biased region" description="Pro residues" evidence="2">
    <location>
        <begin position="1"/>
        <end position="12"/>
    </location>
</feature>
<feature type="region of interest" description="Disordered" evidence="2">
    <location>
        <begin position="56"/>
        <end position="83"/>
    </location>
</feature>
<protein>
    <submittedName>
        <fullName evidence="3">HCP-like protein</fullName>
    </submittedName>
</protein>
<feature type="compositionally biased region" description="Basic and acidic residues" evidence="2">
    <location>
        <begin position="611"/>
        <end position="631"/>
    </location>
</feature>
<dbReference type="EMBL" id="JAOTPV010000003">
    <property type="protein sequence ID" value="KAJ4485448.1"/>
    <property type="molecule type" value="Genomic_DNA"/>
</dbReference>
<feature type="compositionally biased region" description="Low complexity" evidence="2">
    <location>
        <begin position="635"/>
        <end position="645"/>
    </location>
</feature>
<feature type="compositionally biased region" description="Polar residues" evidence="2">
    <location>
        <begin position="123"/>
        <end position="136"/>
    </location>
</feature>
<feature type="region of interest" description="Disordered" evidence="2">
    <location>
        <begin position="611"/>
        <end position="675"/>
    </location>
</feature>
<dbReference type="Proteomes" id="UP001150266">
    <property type="component" value="Unassembled WGS sequence"/>
</dbReference>
<dbReference type="Pfam" id="PF08238">
    <property type="entry name" value="Sel1"/>
    <property type="match status" value="5"/>
</dbReference>
<reference evidence="3" key="1">
    <citation type="submission" date="2022-08" db="EMBL/GenBank/DDBJ databases">
        <title>A Global Phylogenomic Analysis of the Shiitake Genus Lentinula.</title>
        <authorList>
            <consortium name="DOE Joint Genome Institute"/>
            <person name="Sierra-Patev S."/>
            <person name="Min B."/>
            <person name="Naranjo-Ortiz M."/>
            <person name="Looney B."/>
            <person name="Konkel Z."/>
            <person name="Slot J.C."/>
            <person name="Sakamoto Y."/>
            <person name="Steenwyk J.L."/>
            <person name="Rokas A."/>
            <person name="Carro J."/>
            <person name="Camarero S."/>
            <person name="Ferreira P."/>
            <person name="Molpeceres G."/>
            <person name="Ruiz-Duenas F.J."/>
            <person name="Serrano A."/>
            <person name="Henrissat B."/>
            <person name="Drula E."/>
            <person name="Hughes K.W."/>
            <person name="Mata J.L."/>
            <person name="Ishikawa N.K."/>
            <person name="Vargas-Isla R."/>
            <person name="Ushijima S."/>
            <person name="Smith C.A."/>
            <person name="Ahrendt S."/>
            <person name="Andreopoulos W."/>
            <person name="He G."/>
            <person name="Labutti K."/>
            <person name="Lipzen A."/>
            <person name="Ng V."/>
            <person name="Riley R."/>
            <person name="Sandor L."/>
            <person name="Barry K."/>
            <person name="Martinez A.T."/>
            <person name="Xiao Y."/>
            <person name="Gibbons J.G."/>
            <person name="Terashima K."/>
            <person name="Grigoriev I.V."/>
            <person name="Hibbett D.S."/>
        </authorList>
    </citation>
    <scope>NUCLEOTIDE SEQUENCE</scope>
    <source>
        <strain evidence="3">JLM2183</strain>
    </source>
</reference>
<dbReference type="PANTHER" id="PTHR46430:SF2">
    <property type="entry name" value="CHITIN SYNTHASE REGULATORY FACTOR 4"/>
    <property type="match status" value="1"/>
</dbReference>
<organism evidence="3 4">
    <name type="scientific">Lentinula aciculospora</name>
    <dbReference type="NCBI Taxonomy" id="153920"/>
    <lineage>
        <taxon>Eukaryota</taxon>
        <taxon>Fungi</taxon>
        <taxon>Dikarya</taxon>
        <taxon>Basidiomycota</taxon>
        <taxon>Agaricomycotina</taxon>
        <taxon>Agaricomycetes</taxon>
        <taxon>Agaricomycetidae</taxon>
        <taxon>Agaricales</taxon>
        <taxon>Marasmiineae</taxon>
        <taxon>Omphalotaceae</taxon>
        <taxon>Lentinula</taxon>
    </lineage>
</organism>
<feature type="compositionally biased region" description="Polar residues" evidence="2">
    <location>
        <begin position="180"/>
        <end position="204"/>
    </location>
</feature>
<feature type="compositionally biased region" description="Gly residues" evidence="2">
    <location>
        <begin position="696"/>
        <end position="715"/>
    </location>
</feature>
<feature type="compositionally biased region" description="Gly residues" evidence="2">
    <location>
        <begin position="653"/>
        <end position="669"/>
    </location>
</feature>
<evidence type="ECO:0000313" key="3">
    <source>
        <dbReference type="EMBL" id="KAJ4485448.1"/>
    </source>
</evidence>
<evidence type="ECO:0000256" key="2">
    <source>
        <dbReference type="SAM" id="MobiDB-lite"/>
    </source>
</evidence>
<feature type="compositionally biased region" description="Low complexity" evidence="2">
    <location>
        <begin position="16"/>
        <end position="44"/>
    </location>
</feature>
<dbReference type="PANTHER" id="PTHR46430">
    <property type="entry name" value="PROTEIN SKT5-RELATED"/>
    <property type="match status" value="1"/>
</dbReference>
<keyword evidence="4" id="KW-1185">Reference proteome</keyword>
<evidence type="ECO:0000313" key="4">
    <source>
        <dbReference type="Proteomes" id="UP001150266"/>
    </source>
</evidence>
<dbReference type="Gene3D" id="1.25.40.10">
    <property type="entry name" value="Tetratricopeptide repeat domain"/>
    <property type="match status" value="2"/>
</dbReference>
<proteinExistence type="predicted"/>
<feature type="compositionally biased region" description="Low complexity" evidence="2">
    <location>
        <begin position="753"/>
        <end position="768"/>
    </location>
</feature>
<dbReference type="SUPFAM" id="SSF81901">
    <property type="entry name" value="HCP-like"/>
    <property type="match status" value="2"/>
</dbReference>
<feature type="region of interest" description="Disordered" evidence="2">
    <location>
        <begin position="1"/>
        <end position="44"/>
    </location>
</feature>
<feature type="compositionally biased region" description="Gly residues" evidence="2">
    <location>
        <begin position="780"/>
        <end position="798"/>
    </location>
</feature>
<dbReference type="OrthoDB" id="272077at2759"/>
<dbReference type="AlphaFoldDB" id="A0A9W9DV11"/>
<dbReference type="InterPro" id="IPR051726">
    <property type="entry name" value="Chitin_Synth_Reg"/>
</dbReference>
<name>A0A9W9DV11_9AGAR</name>
<comment type="caution">
    <text evidence="3">The sequence shown here is derived from an EMBL/GenBank/DDBJ whole genome shotgun (WGS) entry which is preliminary data.</text>
</comment>